<sequence length="165" mass="18965">MKVSHSKRFSRLKIILIILFVMIIIGRFTLTTAQIEGESMLPTFFTGDKVFISKFSLIDRFDIIVFNSPIESHVHIKRVIGMPGDEVQVKNDVLYVNGKKYKETYLNEHSTEDLKVTVPEGKLYVMGDNRRESNDSRLYGFISKEAVIGEVKLKYSPLNQLSIFN</sequence>
<accession>A0ACD4CCV4</accession>
<dbReference type="EC" id="3.4.21.89" evidence="1"/>
<dbReference type="EMBL" id="CP104558">
    <property type="protein sequence ID" value="UXH46423.1"/>
    <property type="molecule type" value="Genomic_DNA"/>
</dbReference>
<gene>
    <name evidence="1" type="primary">lepB</name>
    <name evidence="1" type="ORF">N5C46_10390</name>
</gene>
<evidence type="ECO:0000313" key="2">
    <source>
        <dbReference type="Proteomes" id="UP001064027"/>
    </source>
</evidence>
<proteinExistence type="predicted"/>
<keyword evidence="2" id="KW-1185">Reference proteome</keyword>
<organism evidence="1 2">
    <name type="scientific">Rossellomorea vietnamensis</name>
    <dbReference type="NCBI Taxonomy" id="218284"/>
    <lineage>
        <taxon>Bacteria</taxon>
        <taxon>Bacillati</taxon>
        <taxon>Bacillota</taxon>
        <taxon>Bacilli</taxon>
        <taxon>Bacillales</taxon>
        <taxon>Bacillaceae</taxon>
        <taxon>Rossellomorea</taxon>
    </lineage>
</organism>
<evidence type="ECO:0000313" key="1">
    <source>
        <dbReference type="EMBL" id="UXH46423.1"/>
    </source>
</evidence>
<dbReference type="Proteomes" id="UP001064027">
    <property type="component" value="Chromosome"/>
</dbReference>
<keyword evidence="1" id="KW-0378">Hydrolase</keyword>
<protein>
    <submittedName>
        <fullName evidence="1">Signal peptidase I</fullName>
        <ecNumber evidence="1">3.4.21.89</ecNumber>
    </submittedName>
</protein>
<reference evidence="1" key="1">
    <citation type="submission" date="2022-09" db="EMBL/GenBank/DDBJ databases">
        <title>Complete genome sequence of Rossellomorea vietnamensis strain RL-WG62, a newly isolated PGPR with the potential for plant salinity stress alleviation.</title>
        <authorList>
            <person name="Ren L."/>
            <person name="Wang G."/>
            <person name="Hu H."/>
        </authorList>
    </citation>
    <scope>NUCLEOTIDE SEQUENCE</scope>
    <source>
        <strain evidence="1">RL-WG62</strain>
    </source>
</reference>
<name>A0ACD4CCV4_9BACI</name>